<dbReference type="Proteomes" id="UP000715441">
    <property type="component" value="Unassembled WGS sequence"/>
</dbReference>
<sequence length="152" mass="16245">MTVSAIFTSAPLSLSELDPSFSRADIEFHGIDHSGASYEGRVFLNNPAAGEDTPETSENGYAGSFHIFGHGGCFGDEGHCLITPRRTYDPRPPHHLTAAKKTVIATEAIARLRDAGIAQVTVTVVPVIAAVTNRCGTEDVLGFDRVALTTYR</sequence>
<name>A0ABX1IZ89_9PSEU</name>
<protein>
    <submittedName>
        <fullName evidence="1">Uncharacterized protein</fullName>
    </submittedName>
</protein>
<comment type="caution">
    <text evidence="1">The sequence shown here is derived from an EMBL/GenBank/DDBJ whole genome shotgun (WGS) entry which is preliminary data.</text>
</comment>
<gene>
    <name evidence="1" type="ORF">HFP15_08115</name>
</gene>
<evidence type="ECO:0000313" key="2">
    <source>
        <dbReference type="Proteomes" id="UP000715441"/>
    </source>
</evidence>
<accession>A0ABX1IZ89</accession>
<proteinExistence type="predicted"/>
<dbReference type="EMBL" id="JAAXLS010000003">
    <property type="protein sequence ID" value="NKQ52845.1"/>
    <property type="molecule type" value="Genomic_DNA"/>
</dbReference>
<organism evidence="1 2">
    <name type="scientific">Amycolatopsis acididurans</name>
    <dbReference type="NCBI Taxonomy" id="2724524"/>
    <lineage>
        <taxon>Bacteria</taxon>
        <taxon>Bacillati</taxon>
        <taxon>Actinomycetota</taxon>
        <taxon>Actinomycetes</taxon>
        <taxon>Pseudonocardiales</taxon>
        <taxon>Pseudonocardiaceae</taxon>
        <taxon>Amycolatopsis</taxon>
    </lineage>
</organism>
<dbReference type="RefSeq" id="WP_168513092.1">
    <property type="nucleotide sequence ID" value="NZ_JAAXLS010000003.1"/>
</dbReference>
<reference evidence="1 2" key="1">
    <citation type="submission" date="2020-04" db="EMBL/GenBank/DDBJ databases">
        <title>Novel species.</title>
        <authorList>
            <person name="Teo W.F.A."/>
            <person name="Lipun K."/>
            <person name="Srisuk N."/>
            <person name="Duangmal K."/>
        </authorList>
    </citation>
    <scope>NUCLEOTIDE SEQUENCE [LARGE SCALE GENOMIC DNA]</scope>
    <source>
        <strain evidence="1 2">K13G38</strain>
    </source>
</reference>
<evidence type="ECO:0000313" key="1">
    <source>
        <dbReference type="EMBL" id="NKQ52845.1"/>
    </source>
</evidence>
<keyword evidence="2" id="KW-1185">Reference proteome</keyword>